<comment type="caution">
    <text evidence="1">The sequence shown here is derived from an EMBL/GenBank/DDBJ whole genome shotgun (WGS) entry which is preliminary data.</text>
</comment>
<proteinExistence type="predicted"/>
<reference evidence="1" key="1">
    <citation type="submission" date="2023-03" db="EMBL/GenBank/DDBJ databases">
        <title>Massive genome expansion in bonnet fungi (Mycena s.s.) driven by repeated elements and novel gene families across ecological guilds.</title>
        <authorList>
            <consortium name="Lawrence Berkeley National Laboratory"/>
            <person name="Harder C.B."/>
            <person name="Miyauchi S."/>
            <person name="Viragh M."/>
            <person name="Kuo A."/>
            <person name="Thoen E."/>
            <person name="Andreopoulos B."/>
            <person name="Lu D."/>
            <person name="Skrede I."/>
            <person name="Drula E."/>
            <person name="Henrissat B."/>
            <person name="Morin E."/>
            <person name="Kohler A."/>
            <person name="Barry K."/>
            <person name="LaButti K."/>
            <person name="Morin E."/>
            <person name="Salamov A."/>
            <person name="Lipzen A."/>
            <person name="Mereny Z."/>
            <person name="Hegedus B."/>
            <person name="Baldrian P."/>
            <person name="Stursova M."/>
            <person name="Weitz H."/>
            <person name="Taylor A."/>
            <person name="Grigoriev I.V."/>
            <person name="Nagy L.G."/>
            <person name="Martin F."/>
            <person name="Kauserud H."/>
        </authorList>
    </citation>
    <scope>NUCLEOTIDE SEQUENCE</scope>
    <source>
        <strain evidence="1">CBHHK182m</strain>
    </source>
</reference>
<sequence>MYILDERKVFQNPRMGREGIKPRRASEHNALSLVCELVGVLRNLPGELHSQDLLSSLHQLTAESLSPPPMPSTHPLISATAHPALDRIARIDSATAAARTDIEGLVLQLAAVFTPPVLQALRANAKGHHESQDVVLWAQRHGVTRAEAACFRESYIHTEAMDVLDIYIYIPCVRKHRQRVGGVPPLYQIINQFQSNF</sequence>
<keyword evidence="2" id="KW-1185">Reference proteome</keyword>
<dbReference type="AlphaFoldDB" id="A0AAD7N7V7"/>
<protein>
    <submittedName>
        <fullName evidence="1">Uncharacterized protein</fullName>
    </submittedName>
</protein>
<name>A0AAD7N7V7_9AGAR</name>
<gene>
    <name evidence="1" type="ORF">B0H16DRAFT_1461102</name>
</gene>
<evidence type="ECO:0000313" key="2">
    <source>
        <dbReference type="Proteomes" id="UP001215598"/>
    </source>
</evidence>
<dbReference type="EMBL" id="JARKIB010000068">
    <property type="protein sequence ID" value="KAJ7749704.1"/>
    <property type="molecule type" value="Genomic_DNA"/>
</dbReference>
<evidence type="ECO:0000313" key="1">
    <source>
        <dbReference type="EMBL" id="KAJ7749704.1"/>
    </source>
</evidence>
<dbReference type="Proteomes" id="UP001215598">
    <property type="component" value="Unassembled WGS sequence"/>
</dbReference>
<organism evidence="1 2">
    <name type="scientific">Mycena metata</name>
    <dbReference type="NCBI Taxonomy" id="1033252"/>
    <lineage>
        <taxon>Eukaryota</taxon>
        <taxon>Fungi</taxon>
        <taxon>Dikarya</taxon>
        <taxon>Basidiomycota</taxon>
        <taxon>Agaricomycotina</taxon>
        <taxon>Agaricomycetes</taxon>
        <taxon>Agaricomycetidae</taxon>
        <taxon>Agaricales</taxon>
        <taxon>Marasmiineae</taxon>
        <taxon>Mycenaceae</taxon>
        <taxon>Mycena</taxon>
    </lineage>
</organism>
<accession>A0AAD7N7V7</accession>